<reference evidence="14 15" key="1">
    <citation type="journal article" date="1997" name="Nature">
        <title>The complete genome sequence of the hyperthermophilic, sulphate-reducing archaeon Archaeoglobus fulgidus.</title>
        <authorList>
            <person name="Klenk H.P."/>
            <person name="Clayton R.A."/>
            <person name="Tomb J."/>
            <person name="White O."/>
            <person name="Nelson K.E."/>
            <person name="Ketchum K.A."/>
            <person name="Dodson R.J."/>
            <person name="Gwinn M."/>
            <person name="Hickey E.K."/>
            <person name="Peterson J.D."/>
            <person name="Richardson D.L."/>
            <person name="Kerlavage A.R."/>
            <person name="Graham D.E."/>
            <person name="Kyrpides N.C."/>
            <person name="Fleischmann R.D."/>
            <person name="Quackenbush J."/>
            <person name="Lee N.H."/>
            <person name="Sutton G.G."/>
            <person name="Gill S."/>
            <person name="Kirkness E.F."/>
            <person name="Dougherty B.A."/>
            <person name="McKenney K."/>
            <person name="Adams M.D."/>
            <person name="Loftus B."/>
            <person name="Peterson S."/>
            <person name="Reich C.I."/>
            <person name="McNeil L.K."/>
            <person name="Badger J.H."/>
            <person name="Glodek A."/>
            <person name="Zhou L."/>
            <person name="Overbeek R."/>
            <person name="Gocayne J.D."/>
            <person name="Weidman J.F."/>
            <person name="McDonald L."/>
            <person name="Utterback T."/>
            <person name="Cotton M.D."/>
            <person name="Spriggs T."/>
            <person name="Artiach P."/>
            <person name="Kaine B.P."/>
            <person name="Sykes S.M."/>
            <person name="Sadow P.W."/>
            <person name="D'Andrea K.P."/>
            <person name="Bowman C."/>
            <person name="Fujii C."/>
            <person name="Garland S.A."/>
            <person name="Mason T.M."/>
            <person name="Olsen G.J."/>
            <person name="Fraser C.M."/>
            <person name="Smith H.O."/>
            <person name="Woese C.R."/>
            <person name="Venter J.C."/>
        </authorList>
    </citation>
    <scope>NUCLEOTIDE SEQUENCE [LARGE SCALE GENOMIC DNA]</scope>
    <source>
        <strain evidence="15">ATCC 49558 / DSM 4304 / JCM 9628 / NBRC 100126 / VC-16</strain>
    </source>
</reference>
<feature type="transmembrane region" description="Helical" evidence="13">
    <location>
        <begin position="76"/>
        <end position="94"/>
    </location>
</feature>
<evidence type="ECO:0000313" key="15">
    <source>
        <dbReference type="Proteomes" id="UP000002199"/>
    </source>
</evidence>
<dbReference type="HOGENOM" id="CLU_018808_15_0_2"/>
<name>O30002_ARCFU</name>
<feature type="transmembrane region" description="Helical" evidence="13">
    <location>
        <begin position="384"/>
        <end position="404"/>
    </location>
</feature>
<evidence type="ECO:0000256" key="6">
    <source>
        <dbReference type="ARBA" id="ARBA00022847"/>
    </source>
</evidence>
<sequence>MVKLIEFLYAFIGYIIIGTAIAIMAMKGLRTQEEYYIAGRKVSGVISALTYAATTYSAFMMVGLVGLSYFSGVGALGFELFYLVGTLFLLSYYAPRVWEMAKERGYVTPGDMIAERYGSEVAKLMAVIVSIALIPYISVQLIGVSLILSKTNAMSFEAGIVASAILIALWAFLGGLRGVAWTDALQGVFMLLMAIAAILWVHQYGFAEKDFFTEVSRLGELLVVPNSIWTPVKFISLTLPWFFFALTNPQVFQRLYIPKDRSALRRMVILFGFFGLIYTVIVTLIGLELRTMTEMGVFPKVPDRDAVTPTMLAMMPPLLGAAISLSIFAAAITTANSIVLTLSSMITRDLLGSEKVGSGRVLIVILTVAVALFAYSRPGYIVELSVLSSTILLCQLPLILGVFHLNRGGRLAGIATLSAGFITAVVLSFQKLSPLSIPASVWTFIISFAVFLALSSSEKQP</sequence>
<dbReference type="PIR" id="E69279">
    <property type="entry name" value="E69279"/>
</dbReference>
<evidence type="ECO:0000256" key="4">
    <source>
        <dbReference type="ARBA" id="ARBA00022475"/>
    </source>
</evidence>
<dbReference type="GO" id="GO:0005886">
    <property type="term" value="C:plasma membrane"/>
    <property type="evidence" value="ECO:0007669"/>
    <property type="project" value="UniProtKB-SubCell"/>
</dbReference>
<keyword evidence="5 13" id="KW-0812">Transmembrane</keyword>
<keyword evidence="15" id="KW-1185">Reference proteome</keyword>
<evidence type="ECO:0000256" key="5">
    <source>
        <dbReference type="ARBA" id="ARBA00022692"/>
    </source>
</evidence>
<feature type="transmembrane region" description="Helical" evidence="13">
    <location>
        <begin position="188"/>
        <end position="207"/>
    </location>
</feature>
<feature type="transmembrane region" description="Helical" evidence="13">
    <location>
        <begin position="267"/>
        <end position="287"/>
    </location>
</feature>
<keyword evidence="6" id="KW-0769">Symport</keyword>
<feature type="transmembrane region" description="Helical" evidence="13">
    <location>
        <begin position="154"/>
        <end position="176"/>
    </location>
</feature>
<dbReference type="EnsemblBacteria" id="AAB90996">
    <property type="protein sequence ID" value="AAB90996"/>
    <property type="gene ID" value="AF_0237"/>
</dbReference>
<keyword evidence="11" id="KW-0739">Sodium transport</keyword>
<dbReference type="InterPro" id="IPR038377">
    <property type="entry name" value="Na/Glc_symporter_sf"/>
</dbReference>
<gene>
    <name evidence="14" type="ordered locus">AF_0237</name>
</gene>
<dbReference type="GO" id="GO:0006814">
    <property type="term" value="P:sodium ion transport"/>
    <property type="evidence" value="ECO:0007669"/>
    <property type="project" value="UniProtKB-KW"/>
</dbReference>
<dbReference type="InterPro" id="IPR050277">
    <property type="entry name" value="Sodium:Solute_Symporter"/>
</dbReference>
<evidence type="ECO:0000256" key="7">
    <source>
        <dbReference type="ARBA" id="ARBA00022989"/>
    </source>
</evidence>
<keyword evidence="9" id="KW-0406">Ion transport</keyword>
<comment type="subcellular location">
    <subcellularLocation>
        <location evidence="1">Cell membrane</location>
        <topology evidence="1">Multi-pass membrane protein</topology>
    </subcellularLocation>
</comment>
<feature type="transmembrane region" description="Helical" evidence="13">
    <location>
        <begin position="318"/>
        <end position="340"/>
    </location>
</feature>
<evidence type="ECO:0000256" key="1">
    <source>
        <dbReference type="ARBA" id="ARBA00004651"/>
    </source>
</evidence>
<feature type="transmembrane region" description="Helical" evidence="13">
    <location>
        <begin position="124"/>
        <end position="148"/>
    </location>
</feature>
<organism evidence="14 15">
    <name type="scientific">Archaeoglobus fulgidus (strain ATCC 49558 / DSM 4304 / JCM 9628 / NBRC 100126 / VC-16)</name>
    <dbReference type="NCBI Taxonomy" id="224325"/>
    <lineage>
        <taxon>Archaea</taxon>
        <taxon>Methanobacteriati</taxon>
        <taxon>Methanobacteriota</taxon>
        <taxon>Archaeoglobi</taxon>
        <taxon>Archaeoglobales</taxon>
        <taxon>Archaeoglobaceae</taxon>
        <taxon>Archaeoglobus</taxon>
    </lineage>
</organism>
<keyword evidence="4" id="KW-1003">Cell membrane</keyword>
<comment type="similarity">
    <text evidence="2 12">Belongs to the sodium:solute symporter (SSF) (TC 2.A.21) family.</text>
</comment>
<keyword evidence="10 13" id="KW-0472">Membrane</keyword>
<feature type="transmembrane region" description="Helical" evidence="13">
    <location>
        <begin position="6"/>
        <end position="25"/>
    </location>
</feature>
<evidence type="ECO:0000256" key="10">
    <source>
        <dbReference type="ARBA" id="ARBA00023136"/>
    </source>
</evidence>
<feature type="transmembrane region" description="Helical" evidence="13">
    <location>
        <begin position="227"/>
        <end position="246"/>
    </location>
</feature>
<dbReference type="KEGG" id="afu:AF_0237"/>
<dbReference type="Proteomes" id="UP000002199">
    <property type="component" value="Chromosome"/>
</dbReference>
<dbReference type="EMBL" id="AE000782">
    <property type="protein sequence ID" value="AAB90996.1"/>
    <property type="molecule type" value="Genomic_DNA"/>
</dbReference>
<dbReference type="Pfam" id="PF00474">
    <property type="entry name" value="SSF"/>
    <property type="match status" value="1"/>
</dbReference>
<evidence type="ECO:0000256" key="11">
    <source>
        <dbReference type="ARBA" id="ARBA00023201"/>
    </source>
</evidence>
<evidence type="ECO:0000313" key="14">
    <source>
        <dbReference type="EMBL" id="AAB90996.1"/>
    </source>
</evidence>
<dbReference type="GO" id="GO:0015293">
    <property type="term" value="F:symporter activity"/>
    <property type="evidence" value="ECO:0007669"/>
    <property type="project" value="UniProtKB-KW"/>
</dbReference>
<keyword evidence="3" id="KW-0813">Transport</keyword>
<dbReference type="InterPro" id="IPR001734">
    <property type="entry name" value="Na/solute_symporter"/>
</dbReference>
<dbReference type="STRING" id="224325.AF_0237"/>
<keyword evidence="7 13" id="KW-1133">Transmembrane helix</keyword>
<evidence type="ECO:0000256" key="8">
    <source>
        <dbReference type="ARBA" id="ARBA00023053"/>
    </source>
</evidence>
<dbReference type="PANTHER" id="PTHR48086">
    <property type="entry name" value="SODIUM/PROLINE SYMPORTER-RELATED"/>
    <property type="match status" value="1"/>
</dbReference>
<feature type="transmembrane region" description="Helical" evidence="13">
    <location>
        <begin position="45"/>
        <end position="70"/>
    </location>
</feature>
<evidence type="ECO:0000256" key="13">
    <source>
        <dbReference type="SAM" id="Phobius"/>
    </source>
</evidence>
<protein>
    <submittedName>
        <fullName evidence="14">Pantothenate permease (PanF-3)</fullName>
    </submittedName>
</protein>
<dbReference type="Gene3D" id="1.20.1730.10">
    <property type="entry name" value="Sodium/glucose cotransporter"/>
    <property type="match status" value="1"/>
</dbReference>
<evidence type="ECO:0000256" key="12">
    <source>
        <dbReference type="RuleBase" id="RU362091"/>
    </source>
</evidence>
<keyword evidence="8" id="KW-0915">Sodium</keyword>
<proteinExistence type="inferred from homology"/>
<dbReference type="eggNOG" id="arCOG01316">
    <property type="taxonomic scope" value="Archaea"/>
</dbReference>
<dbReference type="AlphaFoldDB" id="O30002"/>
<dbReference type="PhylomeDB" id="O30002"/>
<dbReference type="PANTHER" id="PTHR48086:SF3">
    <property type="entry name" value="SODIUM_PROLINE SYMPORTER"/>
    <property type="match status" value="1"/>
</dbReference>
<dbReference type="CDD" id="cd10322">
    <property type="entry name" value="SLC5sbd"/>
    <property type="match status" value="1"/>
</dbReference>
<feature type="transmembrane region" description="Helical" evidence="13">
    <location>
        <begin position="411"/>
        <end position="429"/>
    </location>
</feature>
<dbReference type="PaxDb" id="224325-AF_0237"/>
<accession>O30002</accession>
<evidence type="ECO:0000256" key="9">
    <source>
        <dbReference type="ARBA" id="ARBA00023065"/>
    </source>
</evidence>
<evidence type="ECO:0000256" key="2">
    <source>
        <dbReference type="ARBA" id="ARBA00006434"/>
    </source>
</evidence>
<dbReference type="PROSITE" id="PS50283">
    <property type="entry name" value="NA_SOLUT_SYMP_3"/>
    <property type="match status" value="1"/>
</dbReference>
<evidence type="ECO:0000256" key="3">
    <source>
        <dbReference type="ARBA" id="ARBA00022448"/>
    </source>
</evidence>
<feature type="transmembrane region" description="Helical" evidence="13">
    <location>
        <begin position="361"/>
        <end position="378"/>
    </location>
</feature>
<feature type="transmembrane region" description="Helical" evidence="13">
    <location>
        <begin position="435"/>
        <end position="454"/>
    </location>
</feature>